<name>A0A414FIN4_9BACT</name>
<evidence type="ECO:0000313" key="3">
    <source>
        <dbReference type="EMBL" id="RHD47590.1"/>
    </source>
</evidence>
<sequence length="556" mass="66668">MRKDDLENIVKTLFPNHKYNWQGIGFWQIEASPFLLDQNIHYELSNNRVEFHIESYSSNWKDIRGTLYENWDLLIENNILSDKWWRRNDCSYFLKDTSLSIEEQLKRLCNVLQPIIDKYVENKGLRPKHIDRPAPSNKLFNDINNDLVSLYNRVTLEELFDVPLQIPDYQRIYCWDKRNVEQLFLDVFEAADTYHLGTIIIHKHDEAYDIVDGQQRLVTLTLLMEALQYEYCLPLLKQRFLSEQAKNYIAYNKYLCKQFVSSYNLDPYHIVKNICFDVLVINSENFELAYTFFSNENSRGKSLTDFNLLKAHHLRYIENESQQEHLATRWDNLTSKTDDNETDLEQSLGEHILRLRKWILAEIVTTEKYVVRNEYSASPEIDSVPAYGERFHFNESIIGGVHFFLYSEKMTERFREYANTCEHKTLVKNLNRESHYRYSRLIDSLLFGYYLKFGQQYLAEALYVIEKTVSVHRYTNTRALDYKIMEYVADSRIIMMIERSTSPTFFIAGLRRSEYVQLEDRIRKRYYECTKNMYMQILDRFTIKEILNDLKKVYEL</sequence>
<evidence type="ECO:0000259" key="2">
    <source>
        <dbReference type="Pfam" id="PF25202"/>
    </source>
</evidence>
<gene>
    <name evidence="3" type="ORF">DW789_15290</name>
</gene>
<comment type="caution">
    <text evidence="3">The sequence shown here is derived from an EMBL/GenBank/DDBJ whole genome shotgun (WGS) entry which is preliminary data.</text>
</comment>
<feature type="domain" description="DUF7834" evidence="2">
    <location>
        <begin position="390"/>
        <end position="511"/>
    </location>
</feature>
<dbReference type="Pfam" id="PF03235">
    <property type="entry name" value="GmrSD_N"/>
    <property type="match status" value="1"/>
</dbReference>
<accession>A0A414FIN4</accession>
<reference evidence="3 4" key="1">
    <citation type="submission" date="2018-08" db="EMBL/GenBank/DDBJ databases">
        <title>A genome reference for cultivated species of the human gut microbiota.</title>
        <authorList>
            <person name="Zou Y."/>
            <person name="Xue W."/>
            <person name="Luo G."/>
        </authorList>
    </citation>
    <scope>NUCLEOTIDE SEQUENCE [LARGE SCALE GENOMIC DNA]</scope>
    <source>
        <strain evidence="3 4">AM31-10</strain>
    </source>
</reference>
<evidence type="ECO:0000313" key="4">
    <source>
        <dbReference type="Proteomes" id="UP000284361"/>
    </source>
</evidence>
<feature type="domain" description="GmrSD restriction endonucleases N-terminal" evidence="1">
    <location>
        <begin position="157"/>
        <end position="314"/>
    </location>
</feature>
<dbReference type="PANTHER" id="PTHR35149:SF2">
    <property type="entry name" value="DUF262 DOMAIN-CONTAINING PROTEIN"/>
    <property type="match status" value="1"/>
</dbReference>
<dbReference type="PANTHER" id="PTHR35149">
    <property type="entry name" value="SLL5132 PROTEIN"/>
    <property type="match status" value="1"/>
</dbReference>
<proteinExistence type="predicted"/>
<dbReference type="RefSeq" id="WP_118166236.1">
    <property type="nucleotide sequence ID" value="NZ_JAQEYB010000028.1"/>
</dbReference>
<dbReference type="AlphaFoldDB" id="A0A414FIN4"/>
<dbReference type="Proteomes" id="UP000284361">
    <property type="component" value="Unassembled WGS sequence"/>
</dbReference>
<organism evidence="3 4">
    <name type="scientific">Phocaeicola plebeius</name>
    <dbReference type="NCBI Taxonomy" id="310297"/>
    <lineage>
        <taxon>Bacteria</taxon>
        <taxon>Pseudomonadati</taxon>
        <taxon>Bacteroidota</taxon>
        <taxon>Bacteroidia</taxon>
        <taxon>Bacteroidales</taxon>
        <taxon>Bacteroidaceae</taxon>
        <taxon>Phocaeicola</taxon>
    </lineage>
</organism>
<protein>
    <submittedName>
        <fullName evidence="3">DUF262 domain-containing protein</fullName>
    </submittedName>
</protein>
<dbReference type="Pfam" id="PF25202">
    <property type="entry name" value="DUF7834"/>
    <property type="match status" value="1"/>
</dbReference>
<dbReference type="InterPro" id="IPR004919">
    <property type="entry name" value="GmrSD_N"/>
</dbReference>
<dbReference type="InterPro" id="IPR057156">
    <property type="entry name" value="DUF7834"/>
</dbReference>
<evidence type="ECO:0000259" key="1">
    <source>
        <dbReference type="Pfam" id="PF03235"/>
    </source>
</evidence>
<dbReference type="EMBL" id="QSJG01000053">
    <property type="protein sequence ID" value="RHD47590.1"/>
    <property type="molecule type" value="Genomic_DNA"/>
</dbReference>